<feature type="region of interest" description="Disordered" evidence="3">
    <location>
        <begin position="74"/>
        <end position="103"/>
    </location>
</feature>
<dbReference type="PANTHER" id="PTHR21686">
    <property type="entry name" value="DEOXYNUCLEOTIDYLTRANSFERASE TERMINAL-INTERACTING PROTEIN 2"/>
    <property type="match status" value="1"/>
</dbReference>
<dbReference type="PANTHER" id="PTHR21686:SF12">
    <property type="entry name" value="DEOXYNUCLEOTIDYLTRANSFERASE TERMINAL-INTERACTING PROTEIN 2"/>
    <property type="match status" value="1"/>
</dbReference>
<evidence type="ECO:0000256" key="1">
    <source>
        <dbReference type="ARBA" id="ARBA00004604"/>
    </source>
</evidence>
<dbReference type="Proteomes" id="UP000887566">
    <property type="component" value="Unplaced"/>
</dbReference>
<evidence type="ECO:0000256" key="2">
    <source>
        <dbReference type="ARBA" id="ARBA00023242"/>
    </source>
</evidence>
<dbReference type="AlphaFoldDB" id="A0A914WYS6"/>
<keyword evidence="2" id="KW-0539">Nucleus</keyword>
<dbReference type="InterPro" id="IPR014810">
    <property type="entry name" value="Fcf2_C"/>
</dbReference>
<accession>A0A914WYS6</accession>
<feature type="domain" description="Fcf2 pre-rRNA processing C-terminal" evidence="4">
    <location>
        <begin position="144"/>
        <end position="238"/>
    </location>
</feature>
<keyword evidence="5" id="KW-1185">Reference proteome</keyword>
<feature type="region of interest" description="Disordered" evidence="3">
    <location>
        <begin position="118"/>
        <end position="150"/>
    </location>
</feature>
<dbReference type="GO" id="GO:0006396">
    <property type="term" value="P:RNA processing"/>
    <property type="evidence" value="ECO:0007669"/>
    <property type="project" value="TreeGrafter"/>
</dbReference>
<feature type="compositionally biased region" description="Basic and acidic residues" evidence="3">
    <location>
        <begin position="74"/>
        <end position="90"/>
    </location>
</feature>
<proteinExistence type="predicted"/>
<evidence type="ECO:0000313" key="6">
    <source>
        <dbReference type="WBParaSite" id="PSAMB.scaffold5634size11228.g27013.t1"/>
    </source>
</evidence>
<evidence type="ECO:0000256" key="3">
    <source>
        <dbReference type="SAM" id="MobiDB-lite"/>
    </source>
</evidence>
<dbReference type="GO" id="GO:0003723">
    <property type="term" value="F:RNA binding"/>
    <property type="evidence" value="ECO:0007669"/>
    <property type="project" value="TreeGrafter"/>
</dbReference>
<dbReference type="InterPro" id="IPR039883">
    <property type="entry name" value="Fcf2/DNTTIP2"/>
</dbReference>
<comment type="subcellular location">
    <subcellularLocation>
        <location evidence="1">Nucleus</location>
        <location evidence="1">Nucleolus</location>
    </subcellularLocation>
</comment>
<sequence>MKSFTGGRKMFADNSDDETGSSDSDTEQPTSSNIPKLPADFQAFSCTPVLTENEDATQDSADFFVLDTGAADESLKEKASKTNAAEDKSKNPAGKQKIPKTFEDKQIEAVLAKSVIQPGYEQRYNEGDKSQSKKAIKRHNKAEKEKTKGSSWFGLPATELTEEVKRDLEVIQMRDSLDTKTHYKSNDRPVLPKYFQVGRILEHKADFYNSRVSMKNRKKSIVEELLADANFQRQNKRRYDEIKAKEAMTRRGAFQHKGYPAKKKPRT</sequence>
<protein>
    <submittedName>
        <fullName evidence="6">Fcf2 pre-rRNA processing C-terminal domain-containing protein</fullName>
    </submittedName>
</protein>
<evidence type="ECO:0000259" key="4">
    <source>
        <dbReference type="Pfam" id="PF08698"/>
    </source>
</evidence>
<feature type="compositionally biased region" description="Basic residues" evidence="3">
    <location>
        <begin position="132"/>
        <end position="141"/>
    </location>
</feature>
<dbReference type="GO" id="GO:0005730">
    <property type="term" value="C:nucleolus"/>
    <property type="evidence" value="ECO:0007669"/>
    <property type="project" value="UniProtKB-SubCell"/>
</dbReference>
<name>A0A914WYS6_9BILA</name>
<reference evidence="6" key="1">
    <citation type="submission" date="2022-11" db="UniProtKB">
        <authorList>
            <consortium name="WormBaseParasite"/>
        </authorList>
    </citation>
    <scope>IDENTIFICATION</scope>
</reference>
<dbReference type="Pfam" id="PF08698">
    <property type="entry name" value="Fcf2"/>
    <property type="match status" value="1"/>
</dbReference>
<dbReference type="WBParaSite" id="PSAMB.scaffold5634size11228.g27013.t1">
    <property type="protein sequence ID" value="PSAMB.scaffold5634size11228.g27013.t1"/>
    <property type="gene ID" value="PSAMB.scaffold5634size11228.g27013"/>
</dbReference>
<organism evidence="5 6">
    <name type="scientific">Plectus sambesii</name>
    <dbReference type="NCBI Taxonomy" id="2011161"/>
    <lineage>
        <taxon>Eukaryota</taxon>
        <taxon>Metazoa</taxon>
        <taxon>Ecdysozoa</taxon>
        <taxon>Nematoda</taxon>
        <taxon>Chromadorea</taxon>
        <taxon>Plectida</taxon>
        <taxon>Plectina</taxon>
        <taxon>Plectoidea</taxon>
        <taxon>Plectidae</taxon>
        <taxon>Plectus</taxon>
    </lineage>
</organism>
<feature type="compositionally biased region" description="Acidic residues" evidence="3">
    <location>
        <begin position="14"/>
        <end position="26"/>
    </location>
</feature>
<evidence type="ECO:0000313" key="5">
    <source>
        <dbReference type="Proteomes" id="UP000887566"/>
    </source>
</evidence>
<feature type="region of interest" description="Disordered" evidence="3">
    <location>
        <begin position="1"/>
        <end position="39"/>
    </location>
</feature>